<comment type="caution">
    <text evidence="2">The sequence shown here is derived from an EMBL/GenBank/DDBJ whole genome shotgun (WGS) entry which is preliminary data.</text>
</comment>
<evidence type="ECO:0000313" key="2">
    <source>
        <dbReference type="EMBL" id="MBG9375793.1"/>
    </source>
</evidence>
<proteinExistence type="predicted"/>
<dbReference type="InterPro" id="IPR011041">
    <property type="entry name" value="Quinoprot_gluc/sorb_DH_b-prop"/>
</dbReference>
<dbReference type="EMBL" id="JADWYR010000001">
    <property type="protein sequence ID" value="MBG9375793.1"/>
    <property type="molecule type" value="Genomic_DNA"/>
</dbReference>
<organism evidence="2 3">
    <name type="scientific">Panacibacter microcysteis</name>
    <dbReference type="NCBI Taxonomy" id="2793269"/>
    <lineage>
        <taxon>Bacteria</taxon>
        <taxon>Pseudomonadati</taxon>
        <taxon>Bacteroidota</taxon>
        <taxon>Chitinophagia</taxon>
        <taxon>Chitinophagales</taxon>
        <taxon>Chitinophagaceae</taxon>
        <taxon>Panacibacter</taxon>
    </lineage>
</organism>
<dbReference type="Proteomes" id="UP000628448">
    <property type="component" value="Unassembled WGS sequence"/>
</dbReference>
<feature type="domain" description="Glucose/Sorbosone dehydrogenase" evidence="1">
    <location>
        <begin position="42"/>
        <end position="378"/>
    </location>
</feature>
<evidence type="ECO:0000259" key="1">
    <source>
        <dbReference type="Pfam" id="PF07995"/>
    </source>
</evidence>
<reference evidence="2" key="1">
    <citation type="submission" date="2020-11" db="EMBL/GenBank/DDBJ databases">
        <title>Bacterial whole genome sequence for Panacibacter sp. DH6.</title>
        <authorList>
            <person name="Le V."/>
            <person name="Ko S."/>
            <person name="Ahn C.-Y."/>
            <person name="Oh H.-M."/>
        </authorList>
    </citation>
    <scope>NUCLEOTIDE SEQUENCE</scope>
    <source>
        <strain evidence="2">DH6</strain>
    </source>
</reference>
<dbReference type="InterPro" id="IPR012938">
    <property type="entry name" value="Glc/Sorbosone_DH"/>
</dbReference>
<dbReference type="RefSeq" id="WP_196989823.1">
    <property type="nucleotide sequence ID" value="NZ_JADWYR010000001.1"/>
</dbReference>
<protein>
    <submittedName>
        <fullName evidence="2">PQQ-dependent sugar dehydrogenase</fullName>
    </submittedName>
</protein>
<gene>
    <name evidence="2" type="ORF">I5907_06075</name>
</gene>
<dbReference type="Pfam" id="PF07995">
    <property type="entry name" value="GSDH"/>
    <property type="match status" value="1"/>
</dbReference>
<dbReference type="PANTHER" id="PTHR19328:SF75">
    <property type="entry name" value="ALDOSE SUGAR DEHYDROGENASE YLII"/>
    <property type="match status" value="1"/>
</dbReference>
<dbReference type="InterPro" id="IPR011042">
    <property type="entry name" value="6-blade_b-propeller_TolB-like"/>
</dbReference>
<dbReference type="PROSITE" id="PS51257">
    <property type="entry name" value="PROKAR_LIPOPROTEIN"/>
    <property type="match status" value="1"/>
</dbReference>
<name>A0A931GW31_9BACT</name>
<accession>A0A931GW31</accession>
<keyword evidence="3" id="KW-1185">Reference proteome</keyword>
<dbReference type="Gene3D" id="2.120.10.30">
    <property type="entry name" value="TolB, C-terminal domain"/>
    <property type="match status" value="1"/>
</dbReference>
<evidence type="ECO:0000313" key="3">
    <source>
        <dbReference type="Proteomes" id="UP000628448"/>
    </source>
</evidence>
<dbReference type="AlphaFoldDB" id="A0A931GW31"/>
<dbReference type="SUPFAM" id="SSF50952">
    <property type="entry name" value="Soluble quinoprotein glucose dehydrogenase"/>
    <property type="match status" value="1"/>
</dbReference>
<dbReference type="PANTHER" id="PTHR19328">
    <property type="entry name" value="HEDGEHOG-INTERACTING PROTEIN"/>
    <property type="match status" value="1"/>
</dbReference>
<sequence length="405" mass="44923">MRKQHLLPMKLINALCIALLIGCTTKIFAQPKLVFTPLITNLNKPIAIRHAADASGRMFICEQGGLIKIYKNGALQSRPFLDLRSVVESGQEYPGLYSIAFAPDYATSRYFFVYYVTKDNFTVIARYRTSKRDPDSAVLASGVTLLSINGRGTGGAHTGDMHFGKDGYLYISFNDGSFYANSTKFAQDGQSLLGKILRLNVTLETAPYYTVPPDNPYVNNPAVKSEIWAFGIRNAWRWSFDRVNNFMWIADVGADKWEEVNVRTAGQQPAGPNFGWPCYEGNARFDTSGCRTKKNYVFPVFQYKHETATSAEVITGGYVYRGTAFPDLYGYYVCADYTTGNGWSVFRDESGTITNYRQKGLPTGIVDFGEDESGELYACSLSDGTVYRISTKTPAIIAAAGKPSQ</sequence>